<dbReference type="GO" id="GO:0008782">
    <property type="term" value="F:adenosylhomocysteine nucleosidase activity"/>
    <property type="evidence" value="ECO:0007669"/>
    <property type="project" value="UniProtKB-EC"/>
</dbReference>
<evidence type="ECO:0000256" key="5">
    <source>
        <dbReference type="ARBA" id="ARBA00023167"/>
    </source>
</evidence>
<proteinExistence type="predicted"/>
<evidence type="ECO:0000313" key="9">
    <source>
        <dbReference type="Proteomes" id="UP000199707"/>
    </source>
</evidence>
<dbReference type="RefSeq" id="WP_090358769.1">
    <property type="nucleotide sequence ID" value="NZ_CP059894.1"/>
</dbReference>
<dbReference type="GO" id="GO:0008930">
    <property type="term" value="F:methylthioadenosine nucleosidase activity"/>
    <property type="evidence" value="ECO:0007669"/>
    <property type="project" value="InterPro"/>
</dbReference>
<keyword evidence="7" id="KW-0326">Glycosidase</keyword>
<dbReference type="KEGG" id="mflu:HZU40_08100"/>
<dbReference type="UniPathway" id="UPA00904">
    <property type="reaction ID" value="UER00871"/>
</dbReference>
<keyword evidence="3" id="KW-0028">Amino-acid biosynthesis</keyword>
<dbReference type="Gene3D" id="3.40.50.1580">
    <property type="entry name" value="Nucleoside phosphorylase domain"/>
    <property type="match status" value="1"/>
</dbReference>
<dbReference type="CDD" id="cd09008">
    <property type="entry name" value="MTAN"/>
    <property type="match status" value="1"/>
</dbReference>
<evidence type="ECO:0000256" key="1">
    <source>
        <dbReference type="ARBA" id="ARBA00004945"/>
    </source>
</evidence>
<name>A0A1G4WHJ7_9MYCO</name>
<evidence type="ECO:0000313" key="10">
    <source>
        <dbReference type="Proteomes" id="UP000515498"/>
    </source>
</evidence>
<dbReference type="Proteomes" id="UP000515498">
    <property type="component" value="Chromosome"/>
</dbReference>
<evidence type="ECO:0000259" key="6">
    <source>
        <dbReference type="Pfam" id="PF01048"/>
    </source>
</evidence>
<keyword evidence="5" id="KW-0486">Methionine biosynthesis</keyword>
<dbReference type="GO" id="GO:0005829">
    <property type="term" value="C:cytosol"/>
    <property type="evidence" value="ECO:0007669"/>
    <property type="project" value="TreeGrafter"/>
</dbReference>
<dbReference type="EMBL" id="CP059894">
    <property type="protein sequence ID" value="QNJ94224.1"/>
    <property type="molecule type" value="Genomic_DNA"/>
</dbReference>
<reference evidence="7 10" key="3">
    <citation type="submission" date="2020-07" db="EMBL/GenBank/DDBJ databases">
        <title>Draft genome sequence of four isobutane-metabolizing strains capable of cometabolically degrading diverse ether contaminants.</title>
        <authorList>
            <person name="Chen W."/>
            <person name="Faulkner N."/>
            <person name="Smith C."/>
            <person name="Hyman M."/>
        </authorList>
    </citation>
    <scope>NUCLEOTIDE SEQUENCE [LARGE SCALE GENOMIC DNA]</scope>
    <source>
        <strain evidence="7 10">2A</strain>
    </source>
</reference>
<accession>A0A1G4WHJ7</accession>
<evidence type="ECO:0000256" key="2">
    <source>
        <dbReference type="ARBA" id="ARBA00011974"/>
    </source>
</evidence>
<dbReference type="GO" id="GO:0019284">
    <property type="term" value="P:L-methionine salvage from S-adenosylmethionine"/>
    <property type="evidence" value="ECO:0007669"/>
    <property type="project" value="TreeGrafter"/>
</dbReference>
<comment type="pathway">
    <text evidence="1">Amino-acid biosynthesis; L-methionine biosynthesis via salvage pathway; S-methyl-5-thio-alpha-D-ribose 1-phosphate from S-methyl-5'-thioadenosine (hydrolase route): step 1/2.</text>
</comment>
<dbReference type="Proteomes" id="UP000199707">
    <property type="component" value="Unassembled WGS sequence"/>
</dbReference>
<dbReference type="EMBL" id="FMUB01000006">
    <property type="protein sequence ID" value="SCX22585.1"/>
    <property type="molecule type" value="Genomic_DNA"/>
</dbReference>
<keyword evidence="4 7" id="KW-0378">Hydrolase</keyword>
<protein>
    <recommendedName>
        <fullName evidence="2">adenosylhomocysteine nucleosidase</fullName>
        <ecNumber evidence="2">3.2.2.9</ecNumber>
    </recommendedName>
</protein>
<evidence type="ECO:0000313" key="8">
    <source>
        <dbReference type="EMBL" id="SCX22585.1"/>
    </source>
</evidence>
<dbReference type="Pfam" id="PF01048">
    <property type="entry name" value="PNP_UDP_1"/>
    <property type="match status" value="1"/>
</dbReference>
<organism evidence="8 9">
    <name type="scientific">Mycolicibacterium fluoranthenivorans</name>
    <dbReference type="NCBI Taxonomy" id="258505"/>
    <lineage>
        <taxon>Bacteria</taxon>
        <taxon>Bacillati</taxon>
        <taxon>Actinomycetota</taxon>
        <taxon>Actinomycetes</taxon>
        <taxon>Mycobacteriales</taxon>
        <taxon>Mycobacteriaceae</taxon>
        <taxon>Mycolicibacterium</taxon>
    </lineage>
</organism>
<dbReference type="GO" id="GO:0009164">
    <property type="term" value="P:nucleoside catabolic process"/>
    <property type="evidence" value="ECO:0007669"/>
    <property type="project" value="InterPro"/>
</dbReference>
<dbReference type="NCBIfam" id="TIGR01704">
    <property type="entry name" value="MTA_SAH-Nsdase"/>
    <property type="match status" value="1"/>
</dbReference>
<dbReference type="NCBIfam" id="NF004079">
    <property type="entry name" value="PRK05584.1"/>
    <property type="match status" value="1"/>
</dbReference>
<dbReference type="PANTHER" id="PTHR46832">
    <property type="entry name" value="5'-METHYLTHIOADENOSINE/S-ADENOSYLHOMOCYSTEINE NUCLEOSIDASE"/>
    <property type="match status" value="1"/>
</dbReference>
<dbReference type="SUPFAM" id="SSF53167">
    <property type="entry name" value="Purine and uridine phosphorylases"/>
    <property type="match status" value="1"/>
</dbReference>
<evidence type="ECO:0000256" key="3">
    <source>
        <dbReference type="ARBA" id="ARBA00022605"/>
    </source>
</evidence>
<dbReference type="AlphaFoldDB" id="A0A1G4WHJ7"/>
<dbReference type="GO" id="GO:0019509">
    <property type="term" value="P:L-methionine salvage from methylthioadenosine"/>
    <property type="evidence" value="ECO:0007669"/>
    <property type="project" value="UniProtKB-UniPathway"/>
</dbReference>
<dbReference type="EC" id="3.2.2.9" evidence="2"/>
<dbReference type="PANTHER" id="PTHR46832:SF1">
    <property type="entry name" value="5'-METHYLTHIOADENOSINE_S-ADENOSYLHOMOCYSTEINE NUCLEOSIDASE"/>
    <property type="match status" value="1"/>
</dbReference>
<gene>
    <name evidence="7" type="ORF">HZU40_08100</name>
    <name evidence="8" type="ORF">SAMN02799620_03312</name>
</gene>
<dbReference type="STRING" id="1502745.SAMN02799620_03312"/>
<dbReference type="InterPro" id="IPR010049">
    <property type="entry name" value="MTA_SAH_Nsdase"/>
</dbReference>
<reference evidence="8" key="2">
    <citation type="submission" date="2016-10" db="EMBL/GenBank/DDBJ databases">
        <authorList>
            <person name="de Groot N.N."/>
        </authorList>
    </citation>
    <scope>NUCLEOTIDE SEQUENCE [LARGE SCALE GENOMIC DNA]</scope>
    <source>
        <strain evidence="8">UNC267MFSha1.1M11</strain>
    </source>
</reference>
<evidence type="ECO:0000313" key="7">
    <source>
        <dbReference type="EMBL" id="QNJ94224.1"/>
    </source>
</evidence>
<dbReference type="InterPro" id="IPR035994">
    <property type="entry name" value="Nucleoside_phosphorylase_sf"/>
</dbReference>
<dbReference type="InterPro" id="IPR000845">
    <property type="entry name" value="Nucleoside_phosphorylase_d"/>
</dbReference>
<reference evidence="9" key="1">
    <citation type="submission" date="2016-10" db="EMBL/GenBank/DDBJ databases">
        <authorList>
            <person name="Varghese N."/>
            <person name="Submissions S."/>
        </authorList>
    </citation>
    <scope>NUCLEOTIDE SEQUENCE [LARGE SCALE GENOMIC DNA]</scope>
    <source>
        <strain evidence="9">UNC267MFSha1.1M11</strain>
    </source>
</reference>
<sequence>MTIGVLCAIPDELASFAELMGDVVHTEVAQWTFAAGSIDGYRVVAAESGMGKVNAATAATLLISRFGCDAVIFTGVAGGLSPELAIGDIVVAEKIVAMDSGIIEDEQLSLYQPGHVRFFNPTDELGFSVDEHLLGRVQRKLSSVLLPFLDAEAGGQDRAPLITFGTIVSGDAYLHCDVTRMRLHQDLGGSAIEMEGAAVAQVCAAFGVPWLVIRALSDLAGHDPDIDFTLYTTQVAHAAVHIVHSLLPILA</sequence>
<feature type="domain" description="Nucleoside phosphorylase" evidence="6">
    <location>
        <begin position="2"/>
        <end position="241"/>
    </location>
</feature>
<evidence type="ECO:0000256" key="4">
    <source>
        <dbReference type="ARBA" id="ARBA00022801"/>
    </source>
</evidence>